<dbReference type="PANTHER" id="PTHR34580">
    <property type="match status" value="1"/>
</dbReference>
<proteinExistence type="predicted"/>
<evidence type="ECO:0000313" key="4">
    <source>
        <dbReference type="Proteomes" id="UP000018949"/>
    </source>
</evidence>
<gene>
    <name evidence="3" type="ORF">JCM21738_2651</name>
</gene>
<comment type="caution">
    <text evidence="3">The sequence shown here is derived from an EMBL/GenBank/DDBJ whole genome shotgun (WGS) entry which is preliminary data.</text>
</comment>
<protein>
    <submittedName>
        <fullName evidence="3">Uncharacterized protein</fullName>
    </submittedName>
</protein>
<sequence length="338" mass="39782">MAINQEDAIKSKLSSKQRFIKLQELLRKYTDEENQLHLDQILDLFYEEYKLDVGKKAVRDDLKELEESDLFDVTVNQEKDGVEKFYSHQQRLFEIHELRLLIDAVSSAKFISTKETEDLVDKIKQLTSIHQAKQLGNRIVLSENSKNENTKIKYSIHMLHTAILENRYIQFKYGRYNLQKKFKLSNNGNFYQLKPYALVWHNNFYYLIGEYLPTAEIRHYRVDRMREVVAQEDTFVPDPGFDVSKYSKKLFHMYSGEEALVEIEFNAALINVVIDRFGRGVNVRPVGEDKFRISTQAIISDGLVRWLMTWGSDAKVLTPPTLVGRIKEEVEKFYKVYQ</sequence>
<dbReference type="Proteomes" id="UP000018949">
    <property type="component" value="Unassembled WGS sequence"/>
</dbReference>
<dbReference type="PROSITE" id="PS52050">
    <property type="entry name" value="WYL"/>
    <property type="match status" value="1"/>
</dbReference>
<dbReference type="InterPro" id="IPR057727">
    <property type="entry name" value="WCX_dom"/>
</dbReference>
<evidence type="ECO:0000313" key="3">
    <source>
        <dbReference type="EMBL" id="GAE45805.1"/>
    </source>
</evidence>
<dbReference type="PANTHER" id="PTHR34580:SF1">
    <property type="entry name" value="PROTEIN PAFC"/>
    <property type="match status" value="1"/>
</dbReference>
<feature type="domain" description="WCX" evidence="2">
    <location>
        <begin position="261"/>
        <end position="332"/>
    </location>
</feature>
<dbReference type="EMBL" id="BAUW01000029">
    <property type="protein sequence ID" value="GAE45805.1"/>
    <property type="molecule type" value="Genomic_DNA"/>
</dbReference>
<dbReference type="Pfam" id="PF13280">
    <property type="entry name" value="WYL"/>
    <property type="match status" value="1"/>
</dbReference>
<dbReference type="InterPro" id="IPR051534">
    <property type="entry name" value="CBASS_pafABC_assoc_protein"/>
</dbReference>
<name>W4RMZ5_9BACI</name>
<dbReference type="eggNOG" id="COG2378">
    <property type="taxonomic scope" value="Bacteria"/>
</dbReference>
<evidence type="ECO:0000259" key="2">
    <source>
        <dbReference type="Pfam" id="PF25583"/>
    </source>
</evidence>
<reference evidence="3 4" key="1">
    <citation type="submission" date="2013-12" db="EMBL/GenBank/DDBJ databases">
        <title>NBRP : Genome information of microbial organism related human and environment.</title>
        <authorList>
            <person name="Hattori M."/>
            <person name="Oshima K."/>
            <person name="Inaba H."/>
            <person name="Suda W."/>
            <person name="Sakamoto M."/>
            <person name="Iino T."/>
            <person name="Kitahara M."/>
            <person name="Oshida Y."/>
            <person name="Iida T."/>
            <person name="Kudo T."/>
            <person name="Itoh T."/>
            <person name="Ahmed I."/>
            <person name="Ohkuma M."/>
        </authorList>
    </citation>
    <scope>NUCLEOTIDE SEQUENCE [LARGE SCALE GENOMIC DNA]</scope>
    <source>
        <strain evidence="3 4">JCM 21738</strain>
    </source>
</reference>
<dbReference type="InterPro" id="IPR026881">
    <property type="entry name" value="WYL_dom"/>
</dbReference>
<keyword evidence="4" id="KW-1185">Reference proteome</keyword>
<evidence type="ECO:0000259" key="1">
    <source>
        <dbReference type="Pfam" id="PF13280"/>
    </source>
</evidence>
<dbReference type="RefSeq" id="WP_023626019.1">
    <property type="nucleotide sequence ID" value="NZ_BAUW01000029.1"/>
</dbReference>
<accession>W4RMZ5</accession>
<dbReference type="AlphaFoldDB" id="W4RMZ5"/>
<dbReference type="Pfam" id="PF25583">
    <property type="entry name" value="WCX"/>
    <property type="match status" value="1"/>
</dbReference>
<organism evidence="3 4">
    <name type="scientific">Mesobacillus boroniphilus JCM 21738</name>
    <dbReference type="NCBI Taxonomy" id="1294265"/>
    <lineage>
        <taxon>Bacteria</taxon>
        <taxon>Bacillati</taxon>
        <taxon>Bacillota</taxon>
        <taxon>Bacilli</taxon>
        <taxon>Bacillales</taxon>
        <taxon>Bacillaceae</taxon>
        <taxon>Mesobacillus</taxon>
    </lineage>
</organism>
<feature type="domain" description="WYL" evidence="1">
    <location>
        <begin position="158"/>
        <end position="228"/>
    </location>
</feature>